<dbReference type="Gene3D" id="1.20.1260.10">
    <property type="match status" value="1"/>
</dbReference>
<evidence type="ECO:0000256" key="1">
    <source>
        <dbReference type="ARBA" id="ARBA00022448"/>
    </source>
</evidence>
<protein>
    <submittedName>
        <fullName evidence="4">Rubrerythrin family protein</fullName>
    </submittedName>
</protein>
<reference evidence="4 5" key="1">
    <citation type="journal article" date="2019" name="Nat. Microbiol.">
        <title>Wide diversity of methane and short-chain alkane metabolisms in uncultured archaea.</title>
        <authorList>
            <person name="Borrel G."/>
            <person name="Adam P.S."/>
            <person name="McKay L.J."/>
            <person name="Chen L.X."/>
            <person name="Sierra-Garcia I.N."/>
            <person name="Sieber C.M."/>
            <person name="Letourneur Q."/>
            <person name="Ghozlane A."/>
            <person name="Andersen G.L."/>
            <person name="Li W.J."/>
            <person name="Hallam S.J."/>
            <person name="Muyzer G."/>
            <person name="de Oliveira V.M."/>
            <person name="Inskeep W.P."/>
            <person name="Banfield J.F."/>
            <person name="Gribaldo S."/>
        </authorList>
    </citation>
    <scope>NUCLEOTIDE SEQUENCE [LARGE SCALE GENOMIC DNA]</scope>
    <source>
        <strain evidence="4">NM1a</strain>
    </source>
</reference>
<dbReference type="InterPro" id="IPR009078">
    <property type="entry name" value="Ferritin-like_SF"/>
</dbReference>
<dbReference type="Proteomes" id="UP000317158">
    <property type="component" value="Unassembled WGS sequence"/>
</dbReference>
<evidence type="ECO:0000259" key="3">
    <source>
        <dbReference type="PROSITE" id="PS50905"/>
    </source>
</evidence>
<dbReference type="GO" id="GO:0016491">
    <property type="term" value="F:oxidoreductase activity"/>
    <property type="evidence" value="ECO:0007669"/>
    <property type="project" value="InterPro"/>
</dbReference>
<feature type="domain" description="Ferritin-like diiron" evidence="3">
    <location>
        <begin position="2"/>
        <end position="132"/>
    </location>
</feature>
<name>A0A520KTD2_METT2</name>
<gene>
    <name evidence="4" type="ORF">EF806_01450</name>
</gene>
<evidence type="ECO:0000313" key="4">
    <source>
        <dbReference type="EMBL" id="RZN65210.1"/>
    </source>
</evidence>
<dbReference type="PROSITE" id="PS50905">
    <property type="entry name" value="FERRITIN_LIKE"/>
    <property type="match status" value="1"/>
</dbReference>
<comment type="caution">
    <text evidence="4">The sequence shown here is derived from an EMBL/GenBank/DDBJ whole genome shotgun (WGS) entry which is preliminary data.</text>
</comment>
<dbReference type="SUPFAM" id="SSF47240">
    <property type="entry name" value="Ferritin-like"/>
    <property type="match status" value="1"/>
</dbReference>
<evidence type="ECO:0000256" key="2">
    <source>
        <dbReference type="ARBA" id="ARBA00022982"/>
    </source>
</evidence>
<dbReference type="InterPro" id="IPR052753">
    <property type="entry name" value="Rbr2/Nigerythrin"/>
</dbReference>
<dbReference type="Pfam" id="PF21349">
    <property type="entry name" value="RUBY_RBDX"/>
    <property type="match status" value="1"/>
</dbReference>
<dbReference type="InterPro" id="IPR009040">
    <property type="entry name" value="Ferritin-like_diiron"/>
</dbReference>
<dbReference type="InterPro" id="IPR048574">
    <property type="entry name" value="RUBY_RBDX"/>
</dbReference>
<dbReference type="InterPro" id="IPR012347">
    <property type="entry name" value="Ferritin-like"/>
</dbReference>
<accession>A0A520KTD2</accession>
<dbReference type="AlphaFoldDB" id="A0A520KTD2"/>
<evidence type="ECO:0000313" key="5">
    <source>
        <dbReference type="Proteomes" id="UP000317158"/>
    </source>
</evidence>
<sequence>MMIEREMTKKFIEEAFAGESMAHMKYQIFSEVAEKEGFPNIANLFRAISFAELVHARNHYKSLGNVKKTEENLQECINGENYEVNEMYPVFNNTAKLQNEKDAEKNTYYALEAEKIHEIIYKESKDSVKQNKDIDVDTISICPVCGYTVKGEPVDRCPICGTSGKKFAVFKTTLK</sequence>
<proteinExistence type="predicted"/>
<organism evidence="4 5">
    <name type="scientific">Methanoliparum thermophilum</name>
    <dbReference type="NCBI Taxonomy" id="2491083"/>
    <lineage>
        <taxon>Archaea</taxon>
        <taxon>Methanobacteriati</taxon>
        <taxon>Methanobacteriota</taxon>
        <taxon>Candidatus Methanoliparia</taxon>
        <taxon>Candidatus Methanoliparales</taxon>
        <taxon>Candidatus Methanoliparaceae</taxon>
        <taxon>Candidatus Methanoliparum</taxon>
    </lineage>
</organism>
<dbReference type="PANTHER" id="PTHR33746:SF4">
    <property type="entry name" value="RUBRERYTHRIN"/>
    <property type="match status" value="1"/>
</dbReference>
<dbReference type="CDD" id="cd01041">
    <property type="entry name" value="Rubrerythrin"/>
    <property type="match status" value="1"/>
</dbReference>
<dbReference type="SUPFAM" id="SSF57802">
    <property type="entry name" value="Rubredoxin-like"/>
    <property type="match status" value="1"/>
</dbReference>
<dbReference type="PANTHER" id="PTHR33746">
    <property type="entry name" value="RUBRERYTHRIN"/>
    <property type="match status" value="1"/>
</dbReference>
<dbReference type="InterPro" id="IPR003251">
    <property type="entry name" value="Rr_diiron-bd_dom"/>
</dbReference>
<dbReference type="Pfam" id="PF02915">
    <property type="entry name" value="Rubrerythrin"/>
    <property type="match status" value="1"/>
</dbReference>
<dbReference type="GO" id="GO:0046872">
    <property type="term" value="F:metal ion binding"/>
    <property type="evidence" value="ECO:0007669"/>
    <property type="project" value="InterPro"/>
</dbReference>
<dbReference type="EMBL" id="RXIF01000003">
    <property type="protein sequence ID" value="RZN65210.1"/>
    <property type="molecule type" value="Genomic_DNA"/>
</dbReference>
<keyword evidence="1" id="KW-0813">Transport</keyword>
<keyword evidence="2" id="KW-0249">Electron transport</keyword>
<dbReference type="Gene3D" id="2.20.28.10">
    <property type="match status" value="1"/>
</dbReference>